<dbReference type="Proteomes" id="UP001328107">
    <property type="component" value="Unassembled WGS sequence"/>
</dbReference>
<evidence type="ECO:0000313" key="2">
    <source>
        <dbReference type="Proteomes" id="UP001328107"/>
    </source>
</evidence>
<accession>A0AAN5DH05</accession>
<proteinExistence type="predicted"/>
<reference evidence="2" key="1">
    <citation type="submission" date="2022-10" db="EMBL/GenBank/DDBJ databases">
        <title>Genome assembly of Pristionchus species.</title>
        <authorList>
            <person name="Yoshida K."/>
            <person name="Sommer R.J."/>
        </authorList>
    </citation>
    <scope>NUCLEOTIDE SEQUENCE [LARGE SCALE GENOMIC DNA]</scope>
    <source>
        <strain evidence="2">RS5460</strain>
    </source>
</reference>
<keyword evidence="2" id="KW-1185">Reference proteome</keyword>
<evidence type="ECO:0000313" key="1">
    <source>
        <dbReference type="EMBL" id="GMR61599.1"/>
    </source>
</evidence>
<dbReference type="EMBL" id="BTRK01000006">
    <property type="protein sequence ID" value="GMR61599.1"/>
    <property type="molecule type" value="Genomic_DNA"/>
</dbReference>
<comment type="caution">
    <text evidence="1">The sequence shown here is derived from an EMBL/GenBank/DDBJ whole genome shotgun (WGS) entry which is preliminary data.</text>
</comment>
<organism evidence="1 2">
    <name type="scientific">Pristionchus mayeri</name>
    <dbReference type="NCBI Taxonomy" id="1317129"/>
    <lineage>
        <taxon>Eukaryota</taxon>
        <taxon>Metazoa</taxon>
        <taxon>Ecdysozoa</taxon>
        <taxon>Nematoda</taxon>
        <taxon>Chromadorea</taxon>
        <taxon>Rhabditida</taxon>
        <taxon>Rhabditina</taxon>
        <taxon>Diplogasteromorpha</taxon>
        <taxon>Diplogasteroidea</taxon>
        <taxon>Neodiplogasteridae</taxon>
        <taxon>Pristionchus</taxon>
    </lineage>
</organism>
<name>A0AAN5DH05_9BILA</name>
<gene>
    <name evidence="1" type="ORF">PMAYCL1PPCAC_31794</name>
</gene>
<sequence>MMEWFLCKSMGYHVGKVELWLGKKWNEVQIMSSLLNEIKFTTLDLIILFLSKELASQILSITKFHGIDDIYFGNVDGDDPAIETVDMLIEFSEHVRSMTVNQFAPYLFGVIDGEWGPVIIKMFSNKLDYLRINTMGKEPQISKYSADLLRERLPLMGKKISFLSGCKNYYEKGLDYTTHDHWIKASGNSKLGMLTIRHLSRLNEGR</sequence>
<dbReference type="AlphaFoldDB" id="A0AAN5DH05"/>
<protein>
    <submittedName>
        <fullName evidence="1">Uncharacterized protein</fullName>
    </submittedName>
</protein>